<reference evidence="2" key="1">
    <citation type="submission" date="2023-06" db="EMBL/GenBank/DDBJ databases">
        <title>Genome-scale phylogeny and comparative genomics of the fungal order Sordariales.</title>
        <authorList>
            <consortium name="Lawrence Berkeley National Laboratory"/>
            <person name="Hensen N."/>
            <person name="Bonometti L."/>
            <person name="Westerberg I."/>
            <person name="Brannstrom I.O."/>
            <person name="Guillou S."/>
            <person name="Cros-Aarteil S."/>
            <person name="Calhoun S."/>
            <person name="Haridas S."/>
            <person name="Kuo A."/>
            <person name="Mondo S."/>
            <person name="Pangilinan J."/>
            <person name="Riley R."/>
            <person name="Labutti K."/>
            <person name="Andreopoulos B."/>
            <person name="Lipzen A."/>
            <person name="Chen C."/>
            <person name="Yanf M."/>
            <person name="Daum C."/>
            <person name="Ng V."/>
            <person name="Clum A."/>
            <person name="Steindorff A."/>
            <person name="Ohm R."/>
            <person name="Martin F."/>
            <person name="Silar P."/>
            <person name="Natvig D."/>
            <person name="Lalanne C."/>
            <person name="Gautier V."/>
            <person name="Ament-Velasquez S.L."/>
            <person name="Kruys A."/>
            <person name="Hutchinson M.I."/>
            <person name="Powell A.J."/>
            <person name="Barry K."/>
            <person name="Miller A.N."/>
            <person name="Grigoriev I.V."/>
            <person name="Debuchy R."/>
            <person name="Gladieux P."/>
            <person name="Thoren M.H."/>
            <person name="Johannesson H."/>
        </authorList>
    </citation>
    <scope>NUCLEOTIDE SEQUENCE</scope>
    <source>
        <strain evidence="2">SMH4607-1</strain>
    </source>
</reference>
<keyword evidence="3" id="KW-1185">Reference proteome</keyword>
<protein>
    <submittedName>
        <fullName evidence="2">Uncharacterized protein</fullName>
    </submittedName>
</protein>
<comment type="caution">
    <text evidence="2">The sequence shown here is derived from an EMBL/GenBank/DDBJ whole genome shotgun (WGS) entry which is preliminary data.</text>
</comment>
<dbReference type="Proteomes" id="UP001172102">
    <property type="component" value="Unassembled WGS sequence"/>
</dbReference>
<feature type="signal peptide" evidence="1">
    <location>
        <begin position="1"/>
        <end position="17"/>
    </location>
</feature>
<accession>A0AA40AHG4</accession>
<gene>
    <name evidence="2" type="ORF">B0H67DRAFT_582014</name>
</gene>
<name>A0AA40AHG4_9PEZI</name>
<sequence>MKLSVAIVLATISAALASQCTDTGCSCSPATNICHCSVCSPSSCGLRAVPSLQC</sequence>
<feature type="chain" id="PRO_5041352834" evidence="1">
    <location>
        <begin position="18"/>
        <end position="54"/>
    </location>
</feature>
<evidence type="ECO:0000256" key="1">
    <source>
        <dbReference type="SAM" id="SignalP"/>
    </source>
</evidence>
<dbReference type="EMBL" id="JAUKUA010000004">
    <property type="protein sequence ID" value="KAK0715928.1"/>
    <property type="molecule type" value="Genomic_DNA"/>
</dbReference>
<keyword evidence="1" id="KW-0732">Signal</keyword>
<evidence type="ECO:0000313" key="2">
    <source>
        <dbReference type="EMBL" id="KAK0715928.1"/>
    </source>
</evidence>
<organism evidence="2 3">
    <name type="scientific">Lasiosphaeris hirsuta</name>
    <dbReference type="NCBI Taxonomy" id="260670"/>
    <lineage>
        <taxon>Eukaryota</taxon>
        <taxon>Fungi</taxon>
        <taxon>Dikarya</taxon>
        <taxon>Ascomycota</taxon>
        <taxon>Pezizomycotina</taxon>
        <taxon>Sordariomycetes</taxon>
        <taxon>Sordariomycetidae</taxon>
        <taxon>Sordariales</taxon>
        <taxon>Lasiosphaeriaceae</taxon>
        <taxon>Lasiosphaeris</taxon>
    </lineage>
</organism>
<proteinExistence type="predicted"/>
<evidence type="ECO:0000313" key="3">
    <source>
        <dbReference type="Proteomes" id="UP001172102"/>
    </source>
</evidence>
<dbReference type="AlphaFoldDB" id="A0AA40AHG4"/>